<dbReference type="Proteomes" id="UP001076655">
    <property type="component" value="Unassembled WGS sequence"/>
</dbReference>
<comment type="caution">
    <text evidence="2">The sequence shown here is derived from an EMBL/GenBank/DDBJ whole genome shotgun (WGS) entry which is preliminary data.</text>
</comment>
<reference evidence="2" key="1">
    <citation type="submission" date="2022-08" db="EMBL/GenBank/DDBJ databases">
        <authorList>
            <person name="Dale J.L."/>
        </authorList>
    </citation>
    <scope>NUCLEOTIDE SEQUENCE</scope>
    <source>
        <strain evidence="2">2022EL-00758</strain>
    </source>
</reference>
<feature type="domain" description="DUF4123" evidence="1">
    <location>
        <begin position="17"/>
        <end position="139"/>
    </location>
</feature>
<dbReference type="InterPro" id="IPR025391">
    <property type="entry name" value="DUF4123"/>
</dbReference>
<proteinExistence type="predicted"/>
<dbReference type="RefSeq" id="WP_260250041.1">
    <property type="nucleotide sequence ID" value="NZ_JALMEJ010000015.1"/>
</dbReference>
<dbReference type="EMBL" id="JAPNMI010000002">
    <property type="protein sequence ID" value="MCY0789094.1"/>
    <property type="molecule type" value="Genomic_DNA"/>
</dbReference>
<evidence type="ECO:0000259" key="1">
    <source>
        <dbReference type="Pfam" id="PF13503"/>
    </source>
</evidence>
<evidence type="ECO:0000313" key="2">
    <source>
        <dbReference type="EMBL" id="MCY0789094.1"/>
    </source>
</evidence>
<name>A0A9Q4CM88_MORMO</name>
<sequence>MTMTWREWMVNVRQGDVYFLLNRLAHPDPTDLFYRNDWIDEAIPLYAGTPLSHLGTTGPWLVRAKWQTLSGMAEQLDTMPFSDNSWGWAYHSLNNWEEQVAHWQKYQLIWFEEEERVLRLFDPRVAGVLIPACKPADWASLLMPLADCCIPSPQGNKVVNRLLSAGNSPVPSRFEPGVHLKEAWNQSAQARKNVADNFQITFWETYPDLALALDEPPGRLLSLINRSMDDYENDLVDVVWLRNDMFLRYLKHHNLIENYPGTADAI</sequence>
<evidence type="ECO:0000313" key="3">
    <source>
        <dbReference type="Proteomes" id="UP001076655"/>
    </source>
</evidence>
<protein>
    <submittedName>
        <fullName evidence="2">DUF4123 domain-containing protein</fullName>
    </submittedName>
</protein>
<gene>
    <name evidence="2" type="ORF">N0392_05235</name>
</gene>
<accession>A0A9Q4CM88</accession>
<organism evidence="2 3">
    <name type="scientific">Morganella morganii</name>
    <name type="common">Proteus morganii</name>
    <dbReference type="NCBI Taxonomy" id="582"/>
    <lineage>
        <taxon>Bacteria</taxon>
        <taxon>Pseudomonadati</taxon>
        <taxon>Pseudomonadota</taxon>
        <taxon>Gammaproteobacteria</taxon>
        <taxon>Enterobacterales</taxon>
        <taxon>Morganellaceae</taxon>
        <taxon>Morganella</taxon>
    </lineage>
</organism>
<dbReference type="Pfam" id="PF13503">
    <property type="entry name" value="DUF4123"/>
    <property type="match status" value="1"/>
</dbReference>
<dbReference type="AlphaFoldDB" id="A0A9Q4CM88"/>